<proteinExistence type="predicted"/>
<evidence type="ECO:0000259" key="8">
    <source>
        <dbReference type="PROSITE" id="PS51839"/>
    </source>
</evidence>
<dbReference type="AlphaFoldDB" id="A0A1L8SXW1"/>
<dbReference type="NCBIfam" id="TIGR02512">
    <property type="entry name" value="FeFe_hydrog_A"/>
    <property type="match status" value="1"/>
</dbReference>
<dbReference type="Gene3D" id="3.40.950.10">
    <property type="entry name" value="Fe-only Hydrogenase (Larger Subunit), Chain L, domain 3"/>
    <property type="match status" value="1"/>
</dbReference>
<dbReference type="Pfam" id="PF12838">
    <property type="entry name" value="Fer4_7"/>
    <property type="match status" value="1"/>
</dbReference>
<dbReference type="InterPro" id="IPR009016">
    <property type="entry name" value="Fe_hydrogenase"/>
</dbReference>
<dbReference type="GO" id="GO:0005506">
    <property type="term" value="F:iron ion binding"/>
    <property type="evidence" value="ECO:0007669"/>
    <property type="project" value="InterPro"/>
</dbReference>
<name>A0A1L8SXW1_9ENTE</name>
<feature type="domain" description="2Fe-2S ferredoxin-type" evidence="6">
    <location>
        <begin position="5"/>
        <end position="83"/>
    </location>
</feature>
<evidence type="ECO:0000313" key="9">
    <source>
        <dbReference type="EMBL" id="OJG36836.1"/>
    </source>
</evidence>
<evidence type="ECO:0000313" key="10">
    <source>
        <dbReference type="Proteomes" id="UP000183700"/>
    </source>
</evidence>
<dbReference type="InterPro" id="IPR017896">
    <property type="entry name" value="4Fe4S_Fe-S-bd"/>
</dbReference>
<dbReference type="InterPro" id="IPR003149">
    <property type="entry name" value="Fe_hydrogenase_ssu"/>
</dbReference>
<dbReference type="Pfam" id="PF13510">
    <property type="entry name" value="Fer2_4"/>
    <property type="match status" value="1"/>
</dbReference>
<dbReference type="InterPro" id="IPR049830">
    <property type="entry name" value="HndD"/>
</dbReference>
<dbReference type="Pfam" id="PF10588">
    <property type="entry name" value="NADH-G_4Fe-4S_3"/>
    <property type="match status" value="1"/>
</dbReference>
<sequence>MAQLKEVMITINGKIWTAPEGSTILEAARINNIEIPTLCFLKEINEIGACRMCVVEVKGARSLVTACVYPISEGIEITTNSKKVFDSRKTTLELILSTHERKCLSCIRSGNCELQKLCKEFNVADEDYFNGENCEYEFDDSAVHMVRNNNKCILCRRCVAACSKWQAVGVIGPNNRGFKTHIGSAYEQNLSEVPCISCGQCIVVCPTGAIHEKDQTQEVWDALEDPRKHVIVQTAPSIRVTLGEAFHLPVGTNVEGKMVAALRRIGFNKVFDTNVAADFTIMEEANEFLERVSNNGPFPMFTSCSPGWVKYCESYHPELIPNLSTCKSPQQMFGALAKTWYAEKEGIEPKDIFVVGIMPCTAKKFEVTREDEAAAGYSDCDVALTTRELARMIDKAGIRFVDLEDETFDNPLGEATGAGYIFGATGGVMEAALRTAAETLAGHSLEQVEFTEVRGMSGIKEATYEMSGATVNVAVASGIGNAKKLLKRIESGEKAYHFVEIMGCPGGCINGGGQPVQPASVRNFVDLKTKRAAALYSEDKDKGLRKSNESPIVQKIYQEFLEKPGSLKAHHILHTSYRDRTVVKIP</sequence>
<protein>
    <submittedName>
        <fullName evidence="9">[FeFe] hydrogenase, group A</fullName>
    </submittedName>
</protein>
<accession>A0A1L8SXW1</accession>
<evidence type="ECO:0000256" key="2">
    <source>
        <dbReference type="ARBA" id="ARBA00022723"/>
    </source>
</evidence>
<evidence type="ECO:0000256" key="1">
    <source>
        <dbReference type="ARBA" id="ARBA00022485"/>
    </source>
</evidence>
<dbReference type="CDD" id="cd00207">
    <property type="entry name" value="fer2"/>
    <property type="match status" value="1"/>
</dbReference>
<keyword evidence="1" id="KW-0004">4Fe-4S</keyword>
<evidence type="ECO:0000256" key="5">
    <source>
        <dbReference type="ARBA" id="ARBA00023014"/>
    </source>
</evidence>
<organism evidence="9 10">
    <name type="scientific">Enterococcus devriesei</name>
    <dbReference type="NCBI Taxonomy" id="319970"/>
    <lineage>
        <taxon>Bacteria</taxon>
        <taxon>Bacillati</taxon>
        <taxon>Bacillota</taxon>
        <taxon>Bacilli</taxon>
        <taxon>Lactobacillales</taxon>
        <taxon>Enterococcaceae</taxon>
        <taxon>Enterococcus</taxon>
    </lineage>
</organism>
<dbReference type="Pfam" id="PF02906">
    <property type="entry name" value="Fe_hyd_lg_C"/>
    <property type="match status" value="1"/>
</dbReference>
<keyword evidence="5" id="KW-0411">Iron-sulfur</keyword>
<dbReference type="GO" id="GO:0008901">
    <property type="term" value="F:ferredoxin hydrogenase activity"/>
    <property type="evidence" value="ECO:0007669"/>
    <property type="project" value="InterPro"/>
</dbReference>
<dbReference type="SUPFAM" id="SSF54862">
    <property type="entry name" value="4Fe-4S ferredoxins"/>
    <property type="match status" value="1"/>
</dbReference>
<dbReference type="EMBL" id="JXKM01000002">
    <property type="protein sequence ID" value="OJG36836.1"/>
    <property type="molecule type" value="Genomic_DNA"/>
</dbReference>
<feature type="domain" description="4Fe-4S His(Cys)3-ligated-type" evidence="8">
    <location>
        <begin position="83"/>
        <end position="122"/>
    </location>
</feature>
<feature type="domain" description="4Fe-4S ferredoxin-type" evidence="7">
    <location>
        <begin position="143"/>
        <end position="173"/>
    </location>
</feature>
<dbReference type="Pfam" id="PF02256">
    <property type="entry name" value="Fe_hyd_SSU"/>
    <property type="match status" value="1"/>
</dbReference>
<dbReference type="InterPro" id="IPR013352">
    <property type="entry name" value="Fe_hydrogenase_subset"/>
</dbReference>
<dbReference type="InterPro" id="IPR001041">
    <property type="entry name" value="2Fe-2S_ferredoxin-type"/>
</dbReference>
<dbReference type="GO" id="GO:0051539">
    <property type="term" value="F:4 iron, 4 sulfur cluster binding"/>
    <property type="evidence" value="ECO:0007669"/>
    <property type="project" value="UniProtKB-KW"/>
</dbReference>
<dbReference type="InterPro" id="IPR019574">
    <property type="entry name" value="NADH_UbQ_OxRdtase_Gsu_4Fe4S-bd"/>
</dbReference>
<gene>
    <name evidence="9" type="ORF">RV00_GL001281</name>
</gene>
<dbReference type="PROSITE" id="PS00198">
    <property type="entry name" value="4FE4S_FER_1"/>
    <property type="match status" value="1"/>
</dbReference>
<dbReference type="Gene3D" id="4.10.260.20">
    <property type="entry name" value="Iron hydrogenase, small subunit"/>
    <property type="match status" value="1"/>
</dbReference>
<dbReference type="InterPro" id="IPR036010">
    <property type="entry name" value="2Fe-2S_ferredoxin-like_sf"/>
</dbReference>
<dbReference type="PROSITE" id="PS51085">
    <property type="entry name" value="2FE2S_FER_2"/>
    <property type="match status" value="1"/>
</dbReference>
<dbReference type="PROSITE" id="PS51839">
    <property type="entry name" value="4FE4S_HC3"/>
    <property type="match status" value="1"/>
</dbReference>
<dbReference type="NCBIfam" id="NF040763">
    <property type="entry name" value="FeFe_hydrog_A6"/>
    <property type="match status" value="1"/>
</dbReference>
<dbReference type="Gene3D" id="3.40.50.1780">
    <property type="match status" value="1"/>
</dbReference>
<feature type="domain" description="4Fe-4S ferredoxin-type" evidence="7">
    <location>
        <begin position="184"/>
        <end position="215"/>
    </location>
</feature>
<keyword evidence="10" id="KW-1185">Reference proteome</keyword>
<dbReference type="Gene3D" id="3.10.20.740">
    <property type="match status" value="1"/>
</dbReference>
<dbReference type="SUPFAM" id="SSF54292">
    <property type="entry name" value="2Fe-2S ferredoxin-like"/>
    <property type="match status" value="1"/>
</dbReference>
<evidence type="ECO:0000259" key="6">
    <source>
        <dbReference type="PROSITE" id="PS51085"/>
    </source>
</evidence>
<dbReference type="PANTHER" id="PTHR11615">
    <property type="entry name" value="NITRATE, FORMATE, IRON DEHYDROGENASE"/>
    <property type="match status" value="1"/>
</dbReference>
<dbReference type="FunFam" id="3.30.70.20:FF:000035">
    <property type="entry name" value="Iron hydrogenase 1"/>
    <property type="match status" value="1"/>
</dbReference>
<evidence type="ECO:0000256" key="3">
    <source>
        <dbReference type="ARBA" id="ARBA00022737"/>
    </source>
</evidence>
<dbReference type="InterPro" id="IPR050340">
    <property type="entry name" value="Cytosolic_Fe-S_CAF"/>
</dbReference>
<dbReference type="SUPFAM" id="SSF53920">
    <property type="entry name" value="Fe-only hydrogenase"/>
    <property type="match status" value="1"/>
</dbReference>
<dbReference type="SMART" id="SM00902">
    <property type="entry name" value="Fe_hyd_SSU"/>
    <property type="match status" value="1"/>
</dbReference>
<dbReference type="Gene3D" id="3.30.70.20">
    <property type="match status" value="1"/>
</dbReference>
<comment type="caution">
    <text evidence="9">The sequence shown here is derived from an EMBL/GenBank/DDBJ whole genome shotgun (WGS) entry which is preliminary data.</text>
</comment>
<dbReference type="Proteomes" id="UP000183700">
    <property type="component" value="Unassembled WGS sequence"/>
</dbReference>
<dbReference type="InterPro" id="IPR017900">
    <property type="entry name" value="4Fe4S_Fe_S_CS"/>
</dbReference>
<dbReference type="SMART" id="SM00929">
    <property type="entry name" value="NADH-G_4Fe-4S_3"/>
    <property type="match status" value="1"/>
</dbReference>
<evidence type="ECO:0000256" key="4">
    <source>
        <dbReference type="ARBA" id="ARBA00023004"/>
    </source>
</evidence>
<evidence type="ECO:0000259" key="7">
    <source>
        <dbReference type="PROSITE" id="PS51379"/>
    </source>
</evidence>
<dbReference type="PROSITE" id="PS51379">
    <property type="entry name" value="4FE4S_FER_2"/>
    <property type="match status" value="2"/>
</dbReference>
<dbReference type="InterPro" id="IPR036991">
    <property type="entry name" value="Fe_hydrogenase_ssu_sf"/>
</dbReference>
<dbReference type="InterPro" id="IPR004108">
    <property type="entry name" value="Fe_hydrogenase_lsu_C"/>
</dbReference>
<keyword evidence="4" id="KW-0408">Iron</keyword>
<keyword evidence="3" id="KW-0677">Repeat</keyword>
<reference evidence="9 10" key="1">
    <citation type="submission" date="2014-12" db="EMBL/GenBank/DDBJ databases">
        <title>Draft genome sequences of 29 type strains of Enterococci.</title>
        <authorList>
            <person name="Zhong Z."/>
            <person name="Sun Z."/>
            <person name="Liu W."/>
            <person name="Zhang W."/>
            <person name="Zhang H."/>
        </authorList>
    </citation>
    <scope>NUCLEOTIDE SEQUENCE [LARGE SCALE GENOMIC DNA]</scope>
    <source>
        <strain evidence="9 10">DSM 22802</strain>
    </source>
</reference>
<dbReference type="STRING" id="319970.RV00_GL001281"/>
<keyword evidence="2" id="KW-0479">Metal-binding</keyword>